<reference evidence="2 3" key="1">
    <citation type="submission" date="2019-07" db="EMBL/GenBank/DDBJ databases">
        <title>complete genome sequencing of Ornithinimicrobium sp. H23M54.</title>
        <authorList>
            <person name="Bae J.-W."/>
            <person name="Lee S.-Y."/>
        </authorList>
    </citation>
    <scope>NUCLEOTIDE SEQUENCE [LARGE SCALE GENOMIC DNA]</scope>
    <source>
        <strain evidence="2 3">H23M54</strain>
    </source>
</reference>
<organism evidence="2 3">
    <name type="scientific">Ornithinimicrobium ciconiae</name>
    <dbReference type="NCBI Taxonomy" id="2594265"/>
    <lineage>
        <taxon>Bacteria</taxon>
        <taxon>Bacillati</taxon>
        <taxon>Actinomycetota</taxon>
        <taxon>Actinomycetes</taxon>
        <taxon>Micrococcales</taxon>
        <taxon>Ornithinimicrobiaceae</taxon>
        <taxon>Ornithinimicrobium</taxon>
    </lineage>
</organism>
<dbReference type="RefSeq" id="WP_143782154.1">
    <property type="nucleotide sequence ID" value="NZ_CP041616.1"/>
</dbReference>
<dbReference type="EMBL" id="CP041616">
    <property type="protein sequence ID" value="QDO87496.1"/>
    <property type="molecule type" value="Genomic_DNA"/>
</dbReference>
<evidence type="ECO:0000256" key="1">
    <source>
        <dbReference type="SAM" id="Phobius"/>
    </source>
</evidence>
<evidence type="ECO:0000313" key="2">
    <source>
        <dbReference type="EMBL" id="QDO87496.1"/>
    </source>
</evidence>
<feature type="transmembrane region" description="Helical" evidence="1">
    <location>
        <begin position="50"/>
        <end position="71"/>
    </location>
</feature>
<dbReference type="Proteomes" id="UP000315395">
    <property type="component" value="Chromosome"/>
</dbReference>
<proteinExistence type="predicted"/>
<gene>
    <name evidence="2" type="ORF">FNH13_03395</name>
</gene>
<dbReference type="KEGG" id="orz:FNH13_03395"/>
<keyword evidence="3" id="KW-1185">Reference proteome</keyword>
<accession>A0A516G7J0</accession>
<keyword evidence="1" id="KW-0812">Transmembrane</keyword>
<protein>
    <submittedName>
        <fullName evidence="2">Uncharacterized protein</fullName>
    </submittedName>
</protein>
<evidence type="ECO:0000313" key="3">
    <source>
        <dbReference type="Proteomes" id="UP000315395"/>
    </source>
</evidence>
<keyword evidence="1" id="KW-0472">Membrane</keyword>
<dbReference type="AlphaFoldDB" id="A0A516G7J0"/>
<sequence>MTTPQRRPVFRRPRMVPFLATGALIGFFLGAVLAYFGPDAPMASTGQETLALAIPFGLIGGLLGGALYLLAERFSKRR</sequence>
<keyword evidence="1" id="KW-1133">Transmembrane helix</keyword>
<name>A0A516G7J0_9MICO</name>